<dbReference type="Proteomes" id="UP001642483">
    <property type="component" value="Unassembled WGS sequence"/>
</dbReference>
<reference evidence="4 5" key="1">
    <citation type="submission" date="2024-02" db="EMBL/GenBank/DDBJ databases">
        <authorList>
            <person name="Daric V."/>
            <person name="Darras S."/>
        </authorList>
    </citation>
    <scope>NUCLEOTIDE SEQUENCE [LARGE SCALE GENOMIC DNA]</scope>
</reference>
<evidence type="ECO:0000313" key="4">
    <source>
        <dbReference type="EMBL" id="CAK8676010.1"/>
    </source>
</evidence>
<evidence type="ECO:0000256" key="3">
    <source>
        <dbReference type="SAM" id="Phobius"/>
    </source>
</evidence>
<name>A0ABP0F8P1_CLALP</name>
<comment type="caution">
    <text evidence="4">The sequence shown here is derived from an EMBL/GenBank/DDBJ whole genome shotgun (WGS) entry which is preliminary data.</text>
</comment>
<keyword evidence="2" id="KW-1003">Cell membrane</keyword>
<feature type="transmembrane region" description="Helical" evidence="3">
    <location>
        <begin position="36"/>
        <end position="58"/>
    </location>
</feature>
<comment type="subcellular location">
    <subcellularLocation>
        <location evidence="1">Cell membrane</location>
        <topology evidence="1">Multi-pass membrane protein</topology>
    </subcellularLocation>
</comment>
<feature type="transmembrane region" description="Helical" evidence="3">
    <location>
        <begin position="459"/>
        <end position="480"/>
    </location>
</feature>
<feature type="transmembrane region" description="Helical" evidence="3">
    <location>
        <begin position="70"/>
        <end position="99"/>
    </location>
</feature>
<feature type="transmembrane region" description="Helical" evidence="3">
    <location>
        <begin position="426"/>
        <end position="447"/>
    </location>
</feature>
<organism evidence="4 5">
    <name type="scientific">Clavelina lepadiformis</name>
    <name type="common">Light-bulb sea squirt</name>
    <name type="synonym">Ascidia lepadiformis</name>
    <dbReference type="NCBI Taxonomy" id="159417"/>
    <lineage>
        <taxon>Eukaryota</taxon>
        <taxon>Metazoa</taxon>
        <taxon>Chordata</taxon>
        <taxon>Tunicata</taxon>
        <taxon>Ascidiacea</taxon>
        <taxon>Aplousobranchia</taxon>
        <taxon>Clavelinidae</taxon>
        <taxon>Clavelina</taxon>
    </lineage>
</organism>
<keyword evidence="3" id="KW-0472">Membrane</keyword>
<evidence type="ECO:0000256" key="1">
    <source>
        <dbReference type="ARBA" id="ARBA00004651"/>
    </source>
</evidence>
<dbReference type="Gene3D" id="1.20.1070.10">
    <property type="entry name" value="Rhodopsin 7-helix transmembrane proteins"/>
    <property type="match status" value="1"/>
</dbReference>
<evidence type="ECO:0000313" key="5">
    <source>
        <dbReference type="Proteomes" id="UP001642483"/>
    </source>
</evidence>
<keyword evidence="3" id="KW-0812">Transmembrane</keyword>
<gene>
    <name evidence="4" type="ORF">CVLEPA_LOCUS5521</name>
</gene>
<protein>
    <recommendedName>
        <fullName evidence="6">G-protein coupled receptors family 1 profile domain-containing protein</fullName>
    </recommendedName>
</protein>
<feature type="transmembrane region" description="Helical" evidence="3">
    <location>
        <begin position="242"/>
        <end position="261"/>
    </location>
</feature>
<sequence length="502" mass="56611">MEISTEALNSVTVSTWSYLKNESRNITCVSRQTPTFLIFCLFPTMAVFINLVILAAVLRKARKLMRQSHVYLHVSSTLIGNVLFSILALIQLLSLYFHIGGDPDHPDPAYRSVVRQTSSQWWTFHKSFLCGMFVIMCGNIGLLIDCIRHNTCSALRTAAGHRSYQNDSGSRWKKRILTRRQRAYLLISLLWIIPFIYVVVPVGGWNCSQVCHCLSQCFSPNHRFKPSDYACSRAFPPMANSWLAVVVGGWLFCLLATIYLLKRSVQKVTKMWAQCSIKRDSYQNEELVQPNGRKATMASIQEISRNDSDVKTPEKNIIDSTASFDTNDNCNSLHGLVTKTVVGDPKDDVFVDDSVADENSSGKKWESQVIPERKYFSVGRDRKCPRVSRTSDTSTSTVCKAKGYGTHRRMLEHLRNTRATTFSLRFVIWLTVSFVLCTAPSMAILTVDMLTPSLKLDMVVLNTCLLCPFVYCYICPFILVKCLPGVKTSLSALILSVYSTTD</sequence>
<dbReference type="SUPFAM" id="SSF81321">
    <property type="entry name" value="Family A G protein-coupled receptor-like"/>
    <property type="match status" value="1"/>
</dbReference>
<dbReference type="EMBL" id="CAWYQH010000024">
    <property type="protein sequence ID" value="CAK8676010.1"/>
    <property type="molecule type" value="Genomic_DNA"/>
</dbReference>
<evidence type="ECO:0000256" key="2">
    <source>
        <dbReference type="ARBA" id="ARBA00022475"/>
    </source>
</evidence>
<dbReference type="PANTHER" id="PTHR22750">
    <property type="entry name" value="G-PROTEIN COUPLED RECEPTOR"/>
    <property type="match status" value="1"/>
</dbReference>
<evidence type="ECO:0008006" key="6">
    <source>
        <dbReference type="Google" id="ProtNLM"/>
    </source>
</evidence>
<keyword evidence="5" id="KW-1185">Reference proteome</keyword>
<accession>A0ABP0F8P1</accession>
<keyword evidence="3" id="KW-1133">Transmembrane helix</keyword>
<feature type="transmembrane region" description="Helical" evidence="3">
    <location>
        <begin position="119"/>
        <end position="144"/>
    </location>
</feature>
<feature type="transmembrane region" description="Helical" evidence="3">
    <location>
        <begin position="183"/>
        <end position="200"/>
    </location>
</feature>
<proteinExistence type="predicted"/>